<protein>
    <submittedName>
        <fullName evidence="3">HCL124Cp</fullName>
    </submittedName>
</protein>
<dbReference type="OrthoDB" id="276989at2759"/>
<dbReference type="Proteomes" id="UP000243052">
    <property type="component" value="Chromosome iii"/>
</dbReference>
<dbReference type="PANTHER" id="PTHR13395">
    <property type="entry name" value="SISTER CHROMATID COHESION PROTEIN DCC1-RELATED"/>
    <property type="match status" value="1"/>
</dbReference>
<comment type="similarity">
    <text evidence="1">Belongs to the DCC1 family.</text>
</comment>
<dbReference type="RefSeq" id="XP_017987023.1">
    <property type="nucleotide sequence ID" value="XM_018131089.1"/>
</dbReference>
<dbReference type="InterPro" id="IPR019128">
    <property type="entry name" value="Dcc1"/>
</dbReference>
<dbReference type="GO" id="GO:0031390">
    <property type="term" value="C:Ctf18 RFC-like complex"/>
    <property type="evidence" value="ECO:0007669"/>
    <property type="project" value="InterPro"/>
</dbReference>
<keyword evidence="2" id="KW-0235">DNA replication</keyword>
<dbReference type="EMBL" id="CP014243">
    <property type="protein sequence ID" value="AMD20027.1"/>
    <property type="molecule type" value="Genomic_DNA"/>
</dbReference>
<sequence>MVKAKYKCGDQELWSMPTVDLYTVLENKPNHKLLKLTPELLEAFKNGDVTFKAMDMNSEVVLCSKDKTWAVRQKNHSNTVMLMKELDVKNRAQGEEYDVNGRMKPSPQSYLAYSRQKFELEPKIIKGRIAVGRLPIYHGEQDFPVGQGNCVMMDEFKRCSPCSEKEFDASWYKLRGCTVNGYACILSEDLLSRALHITLMSVLAESMAIENIGLDEIHDTITKDLTEGLAHNPYCKEVIRTVLCKFGEPCQGENGRYGLHLGRISQWYGICALRKFAFREPVLEEEFMIKWKSLFPPFFQCDIDLDLLCGEFARPGANTVQYLPKDTLPVNAKDRFKQLFKIQRSWNLEHIVPFIEDLNTRGINIESFVMKYARRKKQGKTVIVTAR</sequence>
<evidence type="ECO:0000313" key="4">
    <source>
        <dbReference type="Proteomes" id="UP000243052"/>
    </source>
</evidence>
<gene>
    <name evidence="3" type="ORF">AW171_hschr31896</name>
</gene>
<reference evidence="3 4" key="1">
    <citation type="submission" date="2016-01" db="EMBL/GenBank/DDBJ databases">
        <title>Genome sequence of the yeast Holleya sinecauda.</title>
        <authorList>
            <person name="Dietrich F.S."/>
        </authorList>
    </citation>
    <scope>NUCLEOTIDE SEQUENCE [LARGE SCALE GENOMIC DNA]</scope>
    <source>
        <strain evidence="3 4">ATCC 58844</strain>
    </source>
</reference>
<name>A0A109UWN0_9SACH</name>
<evidence type="ECO:0000256" key="1">
    <source>
        <dbReference type="ARBA" id="ARBA00007017"/>
    </source>
</evidence>
<keyword evidence="4" id="KW-1185">Reference proteome</keyword>
<dbReference type="GO" id="GO:0000785">
    <property type="term" value="C:chromatin"/>
    <property type="evidence" value="ECO:0007669"/>
    <property type="project" value="TreeGrafter"/>
</dbReference>
<dbReference type="Pfam" id="PF09724">
    <property type="entry name" value="Dcc1"/>
    <property type="match status" value="1"/>
</dbReference>
<organism evidence="3 4">
    <name type="scientific">Eremothecium sinecaudum</name>
    <dbReference type="NCBI Taxonomy" id="45286"/>
    <lineage>
        <taxon>Eukaryota</taxon>
        <taxon>Fungi</taxon>
        <taxon>Dikarya</taxon>
        <taxon>Ascomycota</taxon>
        <taxon>Saccharomycotina</taxon>
        <taxon>Saccharomycetes</taxon>
        <taxon>Saccharomycetales</taxon>
        <taxon>Saccharomycetaceae</taxon>
        <taxon>Eremothecium</taxon>
    </lineage>
</organism>
<dbReference type="GO" id="GO:0000775">
    <property type="term" value="C:chromosome, centromeric region"/>
    <property type="evidence" value="ECO:0007669"/>
    <property type="project" value="TreeGrafter"/>
</dbReference>
<dbReference type="GeneID" id="28723259"/>
<dbReference type="AlphaFoldDB" id="A0A109UWN0"/>
<dbReference type="GO" id="GO:0034088">
    <property type="term" value="P:maintenance of mitotic sister chromatid cohesion"/>
    <property type="evidence" value="ECO:0007669"/>
    <property type="project" value="TreeGrafter"/>
</dbReference>
<proteinExistence type="inferred from homology"/>
<dbReference type="STRING" id="45286.A0A109UWN0"/>
<accession>A0A109UWN0</accession>
<evidence type="ECO:0000313" key="3">
    <source>
        <dbReference type="EMBL" id="AMD20027.1"/>
    </source>
</evidence>
<dbReference type="GO" id="GO:0006260">
    <property type="term" value="P:DNA replication"/>
    <property type="evidence" value="ECO:0007669"/>
    <property type="project" value="UniProtKB-KW"/>
</dbReference>
<evidence type="ECO:0000256" key="2">
    <source>
        <dbReference type="ARBA" id="ARBA00022705"/>
    </source>
</evidence>
<dbReference type="PANTHER" id="PTHR13395:SF6">
    <property type="entry name" value="SISTER CHROMATID COHESION PROTEIN DCC1"/>
    <property type="match status" value="1"/>
</dbReference>